<evidence type="ECO:0000313" key="2">
    <source>
        <dbReference type="EMBL" id="EUC57712.1"/>
    </source>
</evidence>
<organism evidence="2 3">
    <name type="scientific">Rhizoctonia solani AG-3 Rhs1AP</name>
    <dbReference type="NCBI Taxonomy" id="1086054"/>
    <lineage>
        <taxon>Eukaryota</taxon>
        <taxon>Fungi</taxon>
        <taxon>Dikarya</taxon>
        <taxon>Basidiomycota</taxon>
        <taxon>Agaricomycotina</taxon>
        <taxon>Agaricomycetes</taxon>
        <taxon>Cantharellales</taxon>
        <taxon>Ceratobasidiaceae</taxon>
        <taxon>Rhizoctonia</taxon>
    </lineage>
</organism>
<accession>X8J6Z9</accession>
<gene>
    <name evidence="2" type="ORF">RSOL_230170</name>
</gene>
<evidence type="ECO:0000256" key="1">
    <source>
        <dbReference type="SAM" id="MobiDB-lite"/>
    </source>
</evidence>
<protein>
    <submittedName>
        <fullName evidence="2">Uncharacterized protein</fullName>
    </submittedName>
</protein>
<dbReference type="Proteomes" id="UP000030108">
    <property type="component" value="Unassembled WGS sequence"/>
</dbReference>
<dbReference type="EMBL" id="JATN01000322">
    <property type="protein sequence ID" value="EUC57712.1"/>
    <property type="molecule type" value="Genomic_DNA"/>
</dbReference>
<dbReference type="OrthoDB" id="21617at2759"/>
<feature type="region of interest" description="Disordered" evidence="1">
    <location>
        <begin position="27"/>
        <end position="56"/>
    </location>
</feature>
<evidence type="ECO:0000313" key="3">
    <source>
        <dbReference type="Proteomes" id="UP000030108"/>
    </source>
</evidence>
<name>X8J6Z9_9AGAM</name>
<comment type="caution">
    <text evidence="2">The sequence shown here is derived from an EMBL/GenBank/DDBJ whole genome shotgun (WGS) entry which is preliminary data.</text>
</comment>
<dbReference type="AlphaFoldDB" id="X8J6Z9"/>
<reference evidence="3" key="1">
    <citation type="journal article" date="2014" name="Genome Announc.">
        <title>Draft genome sequence of the plant-pathogenic soil fungus Rhizoctonia solani anastomosis group 3 strain Rhs1AP.</title>
        <authorList>
            <person name="Cubeta M.A."/>
            <person name="Thomas E."/>
            <person name="Dean R.A."/>
            <person name="Jabaji S."/>
            <person name="Neate S.M."/>
            <person name="Tavantzis S."/>
            <person name="Toda T."/>
            <person name="Vilgalys R."/>
            <person name="Bharathan N."/>
            <person name="Fedorova-Abrams N."/>
            <person name="Pakala S.B."/>
            <person name="Pakala S.M."/>
            <person name="Zafar N."/>
            <person name="Joardar V."/>
            <person name="Losada L."/>
            <person name="Nierman W.C."/>
        </authorList>
    </citation>
    <scope>NUCLEOTIDE SEQUENCE [LARGE SCALE GENOMIC DNA]</scope>
    <source>
        <strain evidence="3">AG-3</strain>
    </source>
</reference>
<proteinExistence type="predicted"/>
<sequence length="108" mass="11804">MVLLPSTPASIPPQSAASGSTVFDLLSRLNPGASSSNQPPRPVDESNEKSPTPFSVASPGLDLRFMTVQQALPLIAKLTQRAEFRERLKSYKKHKTSLSRVCTQHNKM</sequence>